<evidence type="ECO:0000256" key="1">
    <source>
        <dbReference type="SAM" id="Phobius"/>
    </source>
</evidence>
<dbReference type="EMBL" id="MT144566">
    <property type="protein sequence ID" value="QJA55088.1"/>
    <property type="molecule type" value="Genomic_DNA"/>
</dbReference>
<evidence type="ECO:0000313" key="3">
    <source>
        <dbReference type="EMBL" id="QJI03497.1"/>
    </source>
</evidence>
<sequence>MKRYIVIVLIAFSLGSLWGYLIDLTVGFQGVGILMEFIGAASIGVIVGLIGSMLIKKEI</sequence>
<keyword evidence="1" id="KW-0812">Transmembrane</keyword>
<dbReference type="AlphaFoldDB" id="A0A6H2A5N5"/>
<reference evidence="2" key="1">
    <citation type="submission" date="2020-03" db="EMBL/GenBank/DDBJ databases">
        <title>The deep terrestrial virosphere.</title>
        <authorList>
            <person name="Holmfeldt K."/>
            <person name="Nilsson E."/>
            <person name="Simone D."/>
            <person name="Lopez-Fernandez M."/>
            <person name="Wu X."/>
            <person name="de Brujin I."/>
            <person name="Lundin D."/>
            <person name="Andersson A."/>
            <person name="Bertilsson S."/>
            <person name="Dopson M."/>
        </authorList>
    </citation>
    <scope>NUCLEOTIDE SEQUENCE</scope>
    <source>
        <strain evidence="2">TM448A06729</strain>
        <strain evidence="3">TM448B04590</strain>
    </source>
</reference>
<proteinExistence type="predicted"/>
<gene>
    <name evidence="2" type="ORF">TM448A06729_0005</name>
    <name evidence="3" type="ORF">TM448B04590_0006</name>
</gene>
<evidence type="ECO:0000313" key="2">
    <source>
        <dbReference type="EMBL" id="QJA55088.1"/>
    </source>
</evidence>
<accession>A0A6H2A5N5</accession>
<feature type="transmembrane region" description="Helical" evidence="1">
    <location>
        <begin position="5"/>
        <end position="21"/>
    </location>
</feature>
<dbReference type="EMBL" id="MT145093">
    <property type="protein sequence ID" value="QJI03497.1"/>
    <property type="molecule type" value="Genomic_DNA"/>
</dbReference>
<keyword evidence="1" id="KW-0472">Membrane</keyword>
<protein>
    <submittedName>
        <fullName evidence="2">Uncharacterized protein</fullName>
    </submittedName>
</protein>
<organism evidence="2">
    <name type="scientific">viral metagenome</name>
    <dbReference type="NCBI Taxonomy" id="1070528"/>
    <lineage>
        <taxon>unclassified sequences</taxon>
        <taxon>metagenomes</taxon>
        <taxon>organismal metagenomes</taxon>
    </lineage>
</organism>
<keyword evidence="1" id="KW-1133">Transmembrane helix</keyword>
<name>A0A6H2A5N5_9ZZZZ</name>
<feature type="transmembrane region" description="Helical" evidence="1">
    <location>
        <begin position="33"/>
        <end position="55"/>
    </location>
</feature>